<keyword evidence="4" id="KW-1185">Reference proteome</keyword>
<feature type="region of interest" description="Disordered" evidence="1">
    <location>
        <begin position="114"/>
        <end position="139"/>
    </location>
</feature>
<dbReference type="OrthoDB" id="8017863at2"/>
<dbReference type="AlphaFoldDB" id="A0A3L7AJ03"/>
<feature type="compositionally biased region" description="Polar residues" evidence="1">
    <location>
        <begin position="126"/>
        <end position="135"/>
    </location>
</feature>
<evidence type="ECO:0000256" key="1">
    <source>
        <dbReference type="SAM" id="MobiDB-lite"/>
    </source>
</evidence>
<sequence>MVSLVVMWEPLVPSFAVTGLVKSRQVPHHRSAPAAREALAQRRGRGILGAALLCLALAATGCSTLGTPDDQLITGSVRPHVTPVSAPLPQGAAPKGIAEPDWVEAKAALDQALTSRDKDPSIPWENKTSGASGTATPIGPERAGCRDFMISVVDAKMGDRWVQGEACRARSGFVLNQVRILGRA</sequence>
<accession>A0A3L7AJ03</accession>
<dbReference type="InterPro" id="IPR032635">
    <property type="entry name" value="Anti_2"/>
</dbReference>
<evidence type="ECO:0000313" key="3">
    <source>
        <dbReference type="EMBL" id="RLP79571.1"/>
    </source>
</evidence>
<proteinExistence type="predicted"/>
<feature type="domain" description="Surface antigen" evidence="2">
    <location>
        <begin position="68"/>
        <end position="172"/>
    </location>
</feature>
<evidence type="ECO:0000259" key="2">
    <source>
        <dbReference type="Pfam" id="PF16998"/>
    </source>
</evidence>
<evidence type="ECO:0000313" key="4">
    <source>
        <dbReference type="Proteomes" id="UP000269692"/>
    </source>
</evidence>
<organism evidence="3 4">
    <name type="scientific">Xanthobacter tagetidis</name>
    <dbReference type="NCBI Taxonomy" id="60216"/>
    <lineage>
        <taxon>Bacteria</taxon>
        <taxon>Pseudomonadati</taxon>
        <taxon>Pseudomonadota</taxon>
        <taxon>Alphaproteobacteria</taxon>
        <taxon>Hyphomicrobiales</taxon>
        <taxon>Xanthobacteraceae</taxon>
        <taxon>Xanthobacter</taxon>
    </lineage>
</organism>
<dbReference type="RefSeq" id="WP_121622781.1">
    <property type="nucleotide sequence ID" value="NZ_JACIIW010000001.1"/>
</dbReference>
<gene>
    <name evidence="3" type="ORF">D9R14_07865</name>
</gene>
<protein>
    <recommendedName>
        <fullName evidence="2">Surface antigen domain-containing protein</fullName>
    </recommendedName>
</protein>
<reference evidence="3 4" key="1">
    <citation type="submission" date="2018-10" db="EMBL/GenBank/DDBJ databases">
        <title>Xanthobacter tagetidis genome sequencing and assembly.</title>
        <authorList>
            <person name="Maclea K.S."/>
            <person name="Goen A.E."/>
            <person name="Fatima S.A."/>
        </authorList>
    </citation>
    <scope>NUCLEOTIDE SEQUENCE [LARGE SCALE GENOMIC DNA]</scope>
    <source>
        <strain evidence="3 4">ATCC 700314</strain>
    </source>
</reference>
<dbReference type="Proteomes" id="UP000269692">
    <property type="component" value="Unassembled WGS sequence"/>
</dbReference>
<dbReference type="Pfam" id="PF16998">
    <property type="entry name" value="17kDa_Anti_2"/>
    <property type="match status" value="1"/>
</dbReference>
<dbReference type="EMBL" id="RCTF01000005">
    <property type="protein sequence ID" value="RLP79571.1"/>
    <property type="molecule type" value="Genomic_DNA"/>
</dbReference>
<comment type="caution">
    <text evidence="3">The sequence shown here is derived from an EMBL/GenBank/DDBJ whole genome shotgun (WGS) entry which is preliminary data.</text>
</comment>
<name>A0A3L7AJ03_9HYPH</name>